<keyword evidence="2" id="KW-0472">Membrane</keyword>
<feature type="domain" description="BUB1 N-terminal" evidence="5">
    <location>
        <begin position="647"/>
        <end position="710"/>
    </location>
</feature>
<organism evidence="7 8">
    <name type="scientific">Brassica rapa subsp. trilocularis</name>
    <dbReference type="NCBI Taxonomy" id="1813537"/>
    <lineage>
        <taxon>Eukaryota</taxon>
        <taxon>Viridiplantae</taxon>
        <taxon>Streptophyta</taxon>
        <taxon>Embryophyta</taxon>
        <taxon>Tracheophyta</taxon>
        <taxon>Spermatophyta</taxon>
        <taxon>Magnoliopsida</taxon>
        <taxon>eudicotyledons</taxon>
        <taxon>Gunneridae</taxon>
        <taxon>Pentapetalae</taxon>
        <taxon>rosids</taxon>
        <taxon>malvids</taxon>
        <taxon>Brassicales</taxon>
        <taxon>Brassicaceae</taxon>
        <taxon>Brassiceae</taxon>
        <taxon>Brassica</taxon>
    </lineage>
</organism>
<feature type="compositionally biased region" description="Pro residues" evidence="1">
    <location>
        <begin position="252"/>
        <end position="270"/>
    </location>
</feature>
<evidence type="ECO:0008006" key="9">
    <source>
        <dbReference type="Google" id="ProtNLM"/>
    </source>
</evidence>
<dbReference type="Gene3D" id="1.25.40.430">
    <property type="match status" value="1"/>
</dbReference>
<dbReference type="PANTHER" id="PTHR45927:SF6">
    <property type="entry name" value="PROTEIN LYK5"/>
    <property type="match status" value="1"/>
</dbReference>
<evidence type="ECO:0000256" key="3">
    <source>
        <dbReference type="SAM" id="SignalP"/>
    </source>
</evidence>
<feature type="signal peptide" evidence="3">
    <location>
        <begin position="1"/>
        <end position="29"/>
    </location>
</feature>
<dbReference type="PROSITE" id="PS50011">
    <property type="entry name" value="PROTEIN_KINASE_DOM"/>
    <property type="match status" value="1"/>
</dbReference>
<evidence type="ECO:0000259" key="6">
    <source>
        <dbReference type="PROSITE" id="PS51782"/>
    </source>
</evidence>
<keyword evidence="2" id="KW-0812">Transmembrane</keyword>
<dbReference type="InterPro" id="IPR052611">
    <property type="entry name" value="Plant_RLK_LysM"/>
</dbReference>
<evidence type="ECO:0000313" key="8">
    <source>
        <dbReference type="Proteomes" id="UP000823674"/>
    </source>
</evidence>
<dbReference type="Proteomes" id="UP000823674">
    <property type="component" value="Chromosome A04"/>
</dbReference>
<protein>
    <recommendedName>
        <fullName evidence="9">Protein kinase domain-containing protein</fullName>
    </recommendedName>
</protein>
<evidence type="ECO:0000256" key="2">
    <source>
        <dbReference type="SAM" id="Phobius"/>
    </source>
</evidence>
<feature type="region of interest" description="Disordered" evidence="1">
    <location>
        <begin position="251"/>
        <end position="273"/>
    </location>
</feature>
<keyword evidence="3" id="KW-0732">Signal</keyword>
<dbReference type="Gene3D" id="1.10.510.10">
    <property type="entry name" value="Transferase(Phosphotransferase) domain 1"/>
    <property type="match status" value="1"/>
</dbReference>
<reference evidence="7 8" key="1">
    <citation type="submission" date="2021-03" db="EMBL/GenBank/DDBJ databases">
        <authorList>
            <person name="King G.J."/>
            <person name="Bancroft I."/>
            <person name="Baten A."/>
            <person name="Bloomfield J."/>
            <person name="Borpatragohain P."/>
            <person name="He Z."/>
            <person name="Irish N."/>
            <person name="Irwin J."/>
            <person name="Liu K."/>
            <person name="Mauleon R.P."/>
            <person name="Moore J."/>
            <person name="Morris R."/>
            <person name="Ostergaard L."/>
            <person name="Wang B."/>
            <person name="Wells R."/>
        </authorList>
    </citation>
    <scope>NUCLEOTIDE SEQUENCE [LARGE SCALE GENOMIC DNA]</scope>
    <source>
        <strain evidence="7">R-o-18</strain>
        <tissue evidence="7">Leaf</tissue>
    </source>
</reference>
<keyword evidence="8" id="KW-1185">Reference proteome</keyword>
<proteinExistence type="predicted"/>
<evidence type="ECO:0000259" key="4">
    <source>
        <dbReference type="PROSITE" id="PS50011"/>
    </source>
</evidence>
<dbReference type="Gene3D" id="3.30.200.20">
    <property type="entry name" value="Phosphorylase Kinase, domain 1"/>
    <property type="match status" value="1"/>
</dbReference>
<evidence type="ECO:0000256" key="1">
    <source>
        <dbReference type="SAM" id="MobiDB-lite"/>
    </source>
</evidence>
<gene>
    <name evidence="7" type="primary">A04p031380.1_BraROA</name>
    <name evidence="7" type="ORF">IGI04_016535</name>
</gene>
<evidence type="ECO:0000259" key="5">
    <source>
        <dbReference type="PROSITE" id="PS51489"/>
    </source>
</evidence>
<dbReference type="SMART" id="SM00777">
    <property type="entry name" value="Mad3_BUB1_I"/>
    <property type="match status" value="1"/>
</dbReference>
<feature type="compositionally biased region" description="Polar residues" evidence="1">
    <location>
        <begin position="737"/>
        <end position="752"/>
    </location>
</feature>
<feature type="domain" description="LysM" evidence="6">
    <location>
        <begin position="196"/>
        <end position="239"/>
    </location>
</feature>
<feature type="transmembrane region" description="Helical" evidence="2">
    <location>
        <begin position="280"/>
        <end position="304"/>
    </location>
</feature>
<dbReference type="InterPro" id="IPR056562">
    <property type="entry name" value="LysM2_CERK1_LYK3_4_5"/>
</dbReference>
<dbReference type="PROSITE" id="PS51489">
    <property type="entry name" value="BUB1_N"/>
    <property type="match status" value="1"/>
</dbReference>
<dbReference type="Pfam" id="PF00069">
    <property type="entry name" value="Pkinase"/>
    <property type="match status" value="1"/>
</dbReference>
<dbReference type="InterPro" id="IPR011009">
    <property type="entry name" value="Kinase-like_dom_sf"/>
</dbReference>
<dbReference type="InterPro" id="IPR056561">
    <property type="entry name" value="NFP_LYK_LysM1"/>
</dbReference>
<dbReference type="InterPro" id="IPR013212">
    <property type="entry name" value="Mad3/Bub1_I"/>
</dbReference>
<comment type="caution">
    <text evidence="7">The sequence shown here is derived from an EMBL/GenBank/DDBJ whole genome shotgun (WGS) entry which is preliminary data.</text>
</comment>
<accession>A0ABQ7MT90</accession>
<feature type="domain" description="Protein kinase" evidence="4">
    <location>
        <begin position="369"/>
        <end position="642"/>
    </location>
</feature>
<dbReference type="InterPro" id="IPR018392">
    <property type="entry name" value="LysM"/>
</dbReference>
<dbReference type="Pfam" id="PF23446">
    <property type="entry name" value="LysM1_NFP_LYK"/>
    <property type="match status" value="1"/>
</dbReference>
<dbReference type="Pfam" id="PF23472">
    <property type="entry name" value="LysM2_CERK1_LYK3_4_5"/>
    <property type="match status" value="1"/>
</dbReference>
<evidence type="ECO:0000313" key="7">
    <source>
        <dbReference type="EMBL" id="KAG5401928.1"/>
    </source>
</evidence>
<dbReference type="PROSITE" id="PS51782">
    <property type="entry name" value="LYSM"/>
    <property type="match status" value="1"/>
</dbReference>
<dbReference type="Pfam" id="PF08311">
    <property type="entry name" value="Mad3_BUB1_I"/>
    <property type="match status" value="1"/>
</dbReference>
<dbReference type="Pfam" id="PF23473">
    <property type="entry name" value="LysM3_LYK4_5"/>
    <property type="match status" value="1"/>
</dbReference>
<dbReference type="EMBL" id="JADBGQ010000004">
    <property type="protein sequence ID" value="KAG5401928.1"/>
    <property type="molecule type" value="Genomic_DNA"/>
</dbReference>
<dbReference type="SUPFAM" id="SSF56112">
    <property type="entry name" value="Protein kinase-like (PK-like)"/>
    <property type="match status" value="1"/>
</dbReference>
<feature type="region of interest" description="Disordered" evidence="1">
    <location>
        <begin position="736"/>
        <end position="794"/>
    </location>
</feature>
<feature type="chain" id="PRO_5047209100" description="Protein kinase domain-containing protein" evidence="3">
    <location>
        <begin position="30"/>
        <end position="894"/>
    </location>
</feature>
<keyword evidence="2" id="KW-1133">Transmembrane helix</keyword>
<name>A0ABQ7MT90_BRACM</name>
<dbReference type="PANTHER" id="PTHR45927">
    <property type="entry name" value="LYSM-DOMAIN RECEPTOR-LIKE KINASE-RELATED"/>
    <property type="match status" value="1"/>
</dbReference>
<dbReference type="InterPro" id="IPR056563">
    <property type="entry name" value="LysM3_LYK4_5"/>
</dbReference>
<dbReference type="InterPro" id="IPR000719">
    <property type="entry name" value="Prot_kinase_dom"/>
</dbReference>
<feature type="region of interest" description="Disordered" evidence="1">
    <location>
        <begin position="846"/>
        <end position="871"/>
    </location>
</feature>
<sequence length="894" mass="99255">MAARTLHALSTSPLFLLLLFFAASSPTKAQQPYVNNHQLDCENRDFDNITNGFTCNGPRSCRSYLTFWSLPPYNTPNSIATLLNASAAEIQTLNNLTSLTTVIPTRRLVVIPTTCSCSGGGGFYQHNATYRLSGERQETYFSIANDTYQALSTCQAMMSQNPYGERNLTAGLNLLVPLRCACPTANQTAAGFRYLLTYLVAQGDSVSAIAEMFRSSTPAVSSGNELTSDNIYFFTPLLVPLRTEPTRIVITPPSPTPPVATPPQSPPVDPPGGSSSSHKWIYIGVGIGAGLLLLISILSLYFCYYKRRSKTSSLIEQNKLTDSSTKQSLPTTSTNQWSIALSNSSDTTSGLKSAIESLTLYRFSDLQSATSNFSEENKIKGSVYKATINGDDAAVKVIKGDVSSSEISLLKKLNHSNIIRLSGFCIREGASYLVYEYSENGSVSDWLHSSNKKKSLTWRQRVEICRDIAEALDYLHNYVTPPHIHKNLESNNVLLDSNFKAKISNFGVARILDEGDLDLQLTRHVEGTQGYLAPEYVENGVITPKLDVFAFGVVVLELLSGKEAVTTVDKEEKEEMLLCREINNVLGGENVREKLKEFMDSSLGDEYPLELAFTMAQLAKSCVAPDINSRPSIAQVLTTLLMIVSKLIEEIDEYDGEDPLFPWIKCVKWVQEAFPPGGECSGLLVIYEQCVRKFWHSERYKDDLRYLKVWNAKPVEKLNDVYMKFMEPKENELPSRSFGTVLSRGDNNNTGRQALGPQAKRTKPNHPSRAPLAVYKNTTSGDQTETDKSKPEFGSWLMLGGRAERNKENNALPGKWAAFKAPQKPIVRAAASSFEVFVDEKECTDERVQKKKKSETISSSSNVLPLNEGREIKKETELLRQNPLRHFPSSSFLR</sequence>